<reference evidence="3" key="1">
    <citation type="journal article" date="2014" name="Front. Microbiol.">
        <title>High frequency of phylogenetically diverse reductive dehalogenase-homologous genes in deep subseafloor sedimentary metagenomes.</title>
        <authorList>
            <person name="Kawai M."/>
            <person name="Futagami T."/>
            <person name="Toyoda A."/>
            <person name="Takaki Y."/>
            <person name="Nishi S."/>
            <person name="Hori S."/>
            <person name="Arai W."/>
            <person name="Tsubouchi T."/>
            <person name="Morono Y."/>
            <person name="Uchiyama I."/>
            <person name="Ito T."/>
            <person name="Fujiyama A."/>
            <person name="Inagaki F."/>
            <person name="Takami H."/>
        </authorList>
    </citation>
    <scope>NUCLEOTIDE SEQUENCE</scope>
    <source>
        <strain evidence="3">Expedition CK06-06</strain>
    </source>
</reference>
<evidence type="ECO:0000313" key="3">
    <source>
        <dbReference type="EMBL" id="GAF78122.1"/>
    </source>
</evidence>
<feature type="domain" description="CBS" evidence="2">
    <location>
        <begin position="102"/>
        <end position="152"/>
    </location>
</feature>
<dbReference type="InterPro" id="IPR000644">
    <property type="entry name" value="CBS_dom"/>
</dbReference>
<dbReference type="InterPro" id="IPR046342">
    <property type="entry name" value="CBS_dom_sf"/>
</dbReference>
<dbReference type="EMBL" id="BARS01000490">
    <property type="protein sequence ID" value="GAF78122.1"/>
    <property type="molecule type" value="Genomic_DNA"/>
</dbReference>
<dbReference type="PANTHER" id="PTHR43080">
    <property type="entry name" value="CBS DOMAIN-CONTAINING PROTEIN CBSX3, MITOCHONDRIAL"/>
    <property type="match status" value="1"/>
</dbReference>
<evidence type="ECO:0000256" key="1">
    <source>
        <dbReference type="ARBA" id="ARBA00023122"/>
    </source>
</evidence>
<proteinExistence type="predicted"/>
<name>X0SQH0_9ZZZZ</name>
<comment type="caution">
    <text evidence="3">The sequence shown here is derived from an EMBL/GenBank/DDBJ whole genome shotgun (WGS) entry which is preliminary data.</text>
</comment>
<accession>X0SQH0</accession>
<protein>
    <recommendedName>
        <fullName evidence="2">CBS domain-containing protein</fullName>
    </recommendedName>
</protein>
<dbReference type="SMART" id="SM00116">
    <property type="entry name" value="CBS"/>
    <property type="match status" value="2"/>
</dbReference>
<feature type="non-terminal residue" evidence="3">
    <location>
        <position position="1"/>
    </location>
</feature>
<dbReference type="Pfam" id="PF00571">
    <property type="entry name" value="CBS"/>
    <property type="match status" value="2"/>
</dbReference>
<evidence type="ECO:0000259" key="2">
    <source>
        <dbReference type="PROSITE" id="PS51371"/>
    </source>
</evidence>
<organism evidence="3">
    <name type="scientific">marine sediment metagenome</name>
    <dbReference type="NCBI Taxonomy" id="412755"/>
    <lineage>
        <taxon>unclassified sequences</taxon>
        <taxon>metagenomes</taxon>
        <taxon>ecological metagenomes</taxon>
    </lineage>
</organism>
<dbReference type="PANTHER" id="PTHR43080:SF2">
    <property type="entry name" value="CBS DOMAIN-CONTAINING PROTEIN"/>
    <property type="match status" value="1"/>
</dbReference>
<gene>
    <name evidence="3" type="ORF">S01H1_01177</name>
</gene>
<dbReference type="Gene3D" id="3.10.580.10">
    <property type="entry name" value="CBS-domain"/>
    <property type="match status" value="1"/>
</dbReference>
<keyword evidence="1" id="KW-0129">CBS domain</keyword>
<dbReference type="InterPro" id="IPR051257">
    <property type="entry name" value="Diverse_CBS-Domain"/>
</dbReference>
<feature type="domain" description="CBS" evidence="2">
    <location>
        <begin position="38"/>
        <end position="95"/>
    </location>
</feature>
<dbReference type="SUPFAM" id="SSF54631">
    <property type="entry name" value="CBS-domain pair"/>
    <property type="match status" value="1"/>
</dbReference>
<sequence>EFGIGDVVLKLLFYFLHERAWNRTEYGRNLGGNVTSAMRSPPVISLQSDNVQNIIQKMVTFDIGAVIVADSDKPMGIITERDILAWELTTSEDPTQKDARELMSPITTVEYDTTLTEALTLMHDKHIRRLAVTQEDKIMGIVTERRILDALI</sequence>
<dbReference type="PROSITE" id="PS51371">
    <property type="entry name" value="CBS"/>
    <property type="match status" value="2"/>
</dbReference>
<dbReference type="AlphaFoldDB" id="X0SQH0"/>